<gene>
    <name evidence="4" type="ORF">MPEAHAMD_6539</name>
</gene>
<dbReference type="SUPFAM" id="SSF51182">
    <property type="entry name" value="RmlC-like cupins"/>
    <property type="match status" value="1"/>
</dbReference>
<reference evidence="4" key="1">
    <citation type="journal article" date="2016" name="Front. Microbiol.">
        <title>Genome Sequence of the Piezophilic, Mesophilic Sulfate-Reducing Bacterium Desulfovibrio indicus J2T.</title>
        <authorList>
            <person name="Cao J."/>
            <person name="Maignien L."/>
            <person name="Shao Z."/>
            <person name="Alain K."/>
            <person name="Jebbar M."/>
        </authorList>
    </citation>
    <scope>NUCLEOTIDE SEQUENCE</scope>
    <source>
        <strain evidence="4">JCM 32048</strain>
    </source>
</reference>
<dbReference type="SUPFAM" id="SSF47413">
    <property type="entry name" value="lambda repressor-like DNA-binding domains"/>
    <property type="match status" value="1"/>
</dbReference>
<dbReference type="Pfam" id="PF07883">
    <property type="entry name" value="Cupin_2"/>
    <property type="match status" value="1"/>
</dbReference>
<comment type="caution">
    <text evidence="4">The sequence shown here is derived from an EMBL/GenBank/DDBJ whole genome shotgun (WGS) entry which is preliminary data.</text>
</comment>
<dbReference type="InterPro" id="IPR001387">
    <property type="entry name" value="Cro/C1-type_HTH"/>
</dbReference>
<dbReference type="Gene3D" id="1.10.260.40">
    <property type="entry name" value="lambda repressor-like DNA-binding domains"/>
    <property type="match status" value="1"/>
</dbReference>
<evidence type="ECO:0000256" key="2">
    <source>
        <dbReference type="SAM" id="MobiDB-lite"/>
    </source>
</evidence>
<dbReference type="EMBL" id="BPQJ01000062">
    <property type="protein sequence ID" value="GJD66342.1"/>
    <property type="molecule type" value="Genomic_DNA"/>
</dbReference>
<dbReference type="CDD" id="cd00093">
    <property type="entry name" value="HTH_XRE"/>
    <property type="match status" value="1"/>
</dbReference>
<dbReference type="RefSeq" id="WP_238193433.1">
    <property type="nucleotide sequence ID" value="NZ_BPQJ01000062.1"/>
</dbReference>
<dbReference type="Proteomes" id="UP001055286">
    <property type="component" value="Unassembled WGS sequence"/>
</dbReference>
<dbReference type="InterPro" id="IPR050807">
    <property type="entry name" value="TransReg_Diox_bact_type"/>
</dbReference>
<evidence type="ECO:0000313" key="4">
    <source>
        <dbReference type="EMBL" id="GJD66342.1"/>
    </source>
</evidence>
<dbReference type="Gene3D" id="2.60.120.10">
    <property type="entry name" value="Jelly Rolls"/>
    <property type="match status" value="1"/>
</dbReference>
<dbReference type="CDD" id="cd02209">
    <property type="entry name" value="cupin_XRE_C"/>
    <property type="match status" value="1"/>
</dbReference>
<dbReference type="InterPro" id="IPR014710">
    <property type="entry name" value="RmlC-like_jellyroll"/>
</dbReference>
<organism evidence="4 5">
    <name type="scientific">Methylobacterium frigidaeris</name>
    <dbReference type="NCBI Taxonomy" id="2038277"/>
    <lineage>
        <taxon>Bacteria</taxon>
        <taxon>Pseudomonadati</taxon>
        <taxon>Pseudomonadota</taxon>
        <taxon>Alphaproteobacteria</taxon>
        <taxon>Hyphomicrobiales</taxon>
        <taxon>Methylobacteriaceae</taxon>
        <taxon>Methylobacterium</taxon>
    </lineage>
</organism>
<dbReference type="InterPro" id="IPR011051">
    <property type="entry name" value="RmlC_Cupin_sf"/>
</dbReference>
<dbReference type="GO" id="GO:0003700">
    <property type="term" value="F:DNA-binding transcription factor activity"/>
    <property type="evidence" value="ECO:0007669"/>
    <property type="project" value="TreeGrafter"/>
</dbReference>
<dbReference type="AlphaFoldDB" id="A0AA37HHQ4"/>
<dbReference type="InterPro" id="IPR013096">
    <property type="entry name" value="Cupin_2"/>
</dbReference>
<evidence type="ECO:0000256" key="1">
    <source>
        <dbReference type="ARBA" id="ARBA00023125"/>
    </source>
</evidence>
<name>A0AA37HHQ4_9HYPH</name>
<dbReference type="SMART" id="SM00530">
    <property type="entry name" value="HTH_XRE"/>
    <property type="match status" value="1"/>
</dbReference>
<reference evidence="4" key="2">
    <citation type="submission" date="2021-08" db="EMBL/GenBank/DDBJ databases">
        <authorList>
            <person name="Tani A."/>
            <person name="Ola A."/>
            <person name="Ogura Y."/>
            <person name="Katsura K."/>
            <person name="Hayashi T."/>
        </authorList>
    </citation>
    <scope>NUCLEOTIDE SEQUENCE</scope>
    <source>
        <strain evidence="4">JCM 32048</strain>
    </source>
</reference>
<feature type="region of interest" description="Disordered" evidence="2">
    <location>
        <begin position="213"/>
        <end position="234"/>
    </location>
</feature>
<evidence type="ECO:0000259" key="3">
    <source>
        <dbReference type="PROSITE" id="PS50943"/>
    </source>
</evidence>
<dbReference type="InterPro" id="IPR010982">
    <property type="entry name" value="Lambda_DNA-bd_dom_sf"/>
</dbReference>
<sequence>MSQLQAADPETPGLGDCLRSARRGRGLTLKQVSERTGVAVSTLSKVENHQMTLTYDKLLQISRGLEIDISELFHSPYSDNIPKKFNRRSVSRRGEGQVIRTKSYNYLYQHTDLLGKQMSPIIAEMNARTIEEFGPMMRHEGEEYLLVIEGKIMVHTEVYAPVELNVGDSIFIDSTMAHAYLNVGDGVARAVCVCSASSSALMEALRLIENREAASATKASPERGTPGRPVKARR</sequence>
<dbReference type="Pfam" id="PF12844">
    <property type="entry name" value="HTH_19"/>
    <property type="match status" value="1"/>
</dbReference>
<accession>A0AA37HHQ4</accession>
<keyword evidence="5" id="KW-1185">Reference proteome</keyword>
<evidence type="ECO:0000313" key="5">
    <source>
        <dbReference type="Proteomes" id="UP001055286"/>
    </source>
</evidence>
<feature type="domain" description="HTH cro/C1-type" evidence="3">
    <location>
        <begin position="18"/>
        <end position="72"/>
    </location>
</feature>
<dbReference type="PROSITE" id="PS50943">
    <property type="entry name" value="HTH_CROC1"/>
    <property type="match status" value="1"/>
</dbReference>
<proteinExistence type="predicted"/>
<dbReference type="GO" id="GO:0005829">
    <property type="term" value="C:cytosol"/>
    <property type="evidence" value="ECO:0007669"/>
    <property type="project" value="TreeGrafter"/>
</dbReference>
<protein>
    <recommendedName>
        <fullName evidence="3">HTH cro/C1-type domain-containing protein</fullName>
    </recommendedName>
</protein>
<dbReference type="GO" id="GO:0003677">
    <property type="term" value="F:DNA binding"/>
    <property type="evidence" value="ECO:0007669"/>
    <property type="project" value="UniProtKB-KW"/>
</dbReference>
<keyword evidence="1" id="KW-0238">DNA-binding</keyword>
<dbReference type="PANTHER" id="PTHR46797">
    <property type="entry name" value="HTH-TYPE TRANSCRIPTIONAL REGULATOR"/>
    <property type="match status" value="1"/>
</dbReference>
<dbReference type="PANTHER" id="PTHR46797:SF20">
    <property type="entry name" value="BLR4304 PROTEIN"/>
    <property type="match status" value="1"/>
</dbReference>